<dbReference type="RefSeq" id="WP_303278759.1">
    <property type="nucleotide sequence ID" value="NZ_JAUOEK010000142.1"/>
</dbReference>
<evidence type="ECO:0008006" key="4">
    <source>
        <dbReference type="Google" id="ProtNLM"/>
    </source>
</evidence>
<evidence type="ECO:0000313" key="2">
    <source>
        <dbReference type="EMBL" id="MDO5971057.1"/>
    </source>
</evidence>
<keyword evidence="1" id="KW-0732">Signal</keyword>
<dbReference type="EMBL" id="JAUOEK010000142">
    <property type="protein sequence ID" value="MDO5971057.1"/>
    <property type="molecule type" value="Genomic_DNA"/>
</dbReference>
<reference evidence="2" key="1">
    <citation type="submission" date="2023-07" db="EMBL/GenBank/DDBJ databases">
        <title>Two novel species in the genus Flavivirga.</title>
        <authorList>
            <person name="Kwon K."/>
        </authorList>
    </citation>
    <scope>NUCLEOTIDE SEQUENCE</scope>
    <source>
        <strain evidence="2">KCTC 52353</strain>
    </source>
</reference>
<feature type="signal peptide" evidence="1">
    <location>
        <begin position="1"/>
        <end position="24"/>
    </location>
</feature>
<sequence length="445" mass="48443">MKTNKLLKRALNCFFLALSITFVACSGDEPTCESSIWYADTDNDGLGDPNSTLSTCEQPEGYVSNSDDDSDALGPLNSKFTVGAAVDGEGYFVTTDNISSGTISIVGNGYEGWANLSVSVEGFLYNLNGDEGTLDKYEFTDSGLVKRDAISTTALLPGSFFRYIQDTGSGDLFLSNFPNEDGDAPYAIIDLETFTVEGHGLVNIPDVNGKDALWVNGLVKDNEIYFGSVYGDWATWTQIEDSLITVKFDYPSLTNPEILVSTASTGQTAGYRNNGTFKTENGDIYQYNLTSSHWYGHDELVGKPTVFTRIKDGDYDDYVLDVSASFSEPIAIWNAWYAGNDIVYASVVKEADITVWGDLKINTNTLVEVNLATKTVTELNIPKASYVDIFNLNCVENGKFYLPVSISGGEANIYQIDINGGANGFQKGAVLDGSNVFVNSLHRNF</sequence>
<gene>
    <name evidence="2" type="ORF">Q4Q35_14715</name>
</gene>
<dbReference type="PROSITE" id="PS51257">
    <property type="entry name" value="PROKAR_LIPOPROTEIN"/>
    <property type="match status" value="1"/>
</dbReference>
<dbReference type="Proteomes" id="UP001176883">
    <property type="component" value="Unassembled WGS sequence"/>
</dbReference>
<feature type="chain" id="PRO_5045527289" description="DUF5074 domain-containing protein" evidence="1">
    <location>
        <begin position="25"/>
        <end position="445"/>
    </location>
</feature>
<proteinExistence type="predicted"/>
<accession>A0ABT8WD30</accession>
<evidence type="ECO:0000256" key="1">
    <source>
        <dbReference type="SAM" id="SignalP"/>
    </source>
</evidence>
<name>A0ABT8WD30_9FLAO</name>
<organism evidence="2 3">
    <name type="scientific">Flavivirga aquimarina</name>
    <dbReference type="NCBI Taxonomy" id="2027862"/>
    <lineage>
        <taxon>Bacteria</taxon>
        <taxon>Pseudomonadati</taxon>
        <taxon>Bacteroidota</taxon>
        <taxon>Flavobacteriia</taxon>
        <taxon>Flavobacteriales</taxon>
        <taxon>Flavobacteriaceae</taxon>
        <taxon>Flavivirga</taxon>
    </lineage>
</organism>
<evidence type="ECO:0000313" key="3">
    <source>
        <dbReference type="Proteomes" id="UP001176883"/>
    </source>
</evidence>
<protein>
    <recommendedName>
        <fullName evidence="4">DUF5074 domain-containing protein</fullName>
    </recommendedName>
</protein>
<keyword evidence="3" id="KW-1185">Reference proteome</keyword>
<comment type="caution">
    <text evidence="2">The sequence shown here is derived from an EMBL/GenBank/DDBJ whole genome shotgun (WGS) entry which is preliminary data.</text>
</comment>